<reference evidence="1 2" key="1">
    <citation type="submission" date="2016-06" db="EMBL/GenBank/DDBJ databases">
        <authorList>
            <person name="Kjaerup R.B."/>
            <person name="Dalgaard T.S."/>
            <person name="Juul-Madsen H.R."/>
        </authorList>
    </citation>
    <scope>NUCLEOTIDE SEQUENCE [LARGE SCALE GENOMIC DNA]</scope>
</reference>
<accession>A0A1B2IE40</accession>
<evidence type="ECO:0000313" key="1">
    <source>
        <dbReference type="EMBL" id="ANZ49523.1"/>
    </source>
</evidence>
<dbReference type="Proteomes" id="UP000202923">
    <property type="component" value="Genome"/>
</dbReference>
<evidence type="ECO:0000313" key="2">
    <source>
        <dbReference type="Proteomes" id="UP000202923"/>
    </source>
</evidence>
<dbReference type="InterPro" id="IPR013783">
    <property type="entry name" value="Ig-like_fold"/>
</dbReference>
<dbReference type="OrthoDB" id="10980at10239"/>
<dbReference type="KEGG" id="vg:29062015"/>
<dbReference type="RefSeq" id="YP_009278776.1">
    <property type="nucleotide sequence ID" value="NC_031010.1"/>
</dbReference>
<protein>
    <submittedName>
        <fullName evidence="1">Putative virion structural protein</fullName>
    </submittedName>
</protein>
<name>A0A1B2IE40_9CAUD</name>
<gene>
    <name evidence="1" type="ORF">KWAN_171</name>
</gene>
<dbReference type="GeneID" id="29062015"/>
<proteinExistence type="predicted"/>
<dbReference type="Gene3D" id="2.60.40.10">
    <property type="entry name" value="Immunoglobulins"/>
    <property type="match status" value="1"/>
</dbReference>
<sequence length="299" mass="32844">MGIKLQWPSQSAKGVSGLEIYRGTGSTSTLNRNSLPAPLTTLAADATSFEDTTVVEKTIYNYWVCSVKNGERVFTNPIQRGYYLDTGPGPTELKYGNWDAGYFGTVAVSDLFTFQEMNSQLGISLFQYTPDFYHKFIFKGRILFYPNIRVMVQTWSNIYLAGLAWGSNAVAYIKPNGPADTPQGRTVSKNGRAYNVRLPFSAEYSVTGGPTLSQDAIANLGEWRNTMERLFLVPGTMSRWGSAPPDVPSNTSSLQTTMFAQAYGTANIWVELGGAPQAITTNTQNQAMSTMLVLELVLP</sequence>
<dbReference type="EMBL" id="KX397369">
    <property type="protein sequence ID" value="ANZ49523.1"/>
    <property type="molecule type" value="Genomic_DNA"/>
</dbReference>
<organism evidence="1 2">
    <name type="scientific">Erwinia phage vB_EamM_Kwan</name>
    <dbReference type="NCBI Taxonomy" id="1883374"/>
    <lineage>
        <taxon>Viruses</taxon>
        <taxon>Duplodnaviria</taxon>
        <taxon>Heunggongvirae</taxon>
        <taxon>Uroviricota</taxon>
        <taxon>Caudoviricetes</taxon>
        <taxon>Chimalliviridae</taxon>
        <taxon>Wellingtonvirus</taxon>
        <taxon>Wellingtonvirus wellington</taxon>
    </lineage>
</organism>